<proteinExistence type="predicted"/>
<evidence type="ECO:0000313" key="2">
    <source>
        <dbReference type="Proteomes" id="UP000790377"/>
    </source>
</evidence>
<dbReference type="Proteomes" id="UP000790377">
    <property type="component" value="Unassembled WGS sequence"/>
</dbReference>
<sequence length="674" mass="76159">MYKSLVFTHSFSESTQPQPKTKALTKYGYGSLTKIFHAIGHSKRPVIHLWDIYWHHNPPHFMGNQTRVRDSQASIHNTIKTIEDEVLELEKQGASFLARLHRLQYSITYKRVLARNLRCTRGRTSRPRGARERDFAPLGGDHLADHVGWDLEFSSVRNFARHRSTSSDIVIHVTQRPSRPLPVMASQTGDQDTQTASIHSIIKNVEEEVLELKKQETDLQDYIARKRALTANLKNSLVPVYRLSNEIILACFGQAVRVWLEENNGADESVVVNQICNEPGAADFTWPYSPAFGISHVSHLWRQLAINLPTLWTSLVVMPNIGRHLGVLRDVLHRVDCLPIAANFRSFGSGVMRSSPGFSSSMEANVQLLHTQRINALTFLNSAPVLSSLLSLITNQPICITGHPSSTTFSSLTSLTIFKNGGPEQLNFTRLKSILSATPQLKTLELQHFELVDAEEGADGAIICLPMLENLTIIQSSPLLYKVLDSLSAPNVGQLKLLLWWPRVEPIISHLFVKNNDNFDLKLPRFPKVWNLTLSSFYEYDGLGTHIISAFPRVTHLTMRSPGQFYESEDLAPLAPLVFQQLQHLTLDFAFEFADRDPQICLTWLPKSKDRPDHPLLISVFDSSDLSTQEASATADRFLFFHYQELQQCGQLDRSSSRLDKYLRWQADGEAVVV</sequence>
<reference evidence="1" key="1">
    <citation type="journal article" date="2021" name="New Phytol.">
        <title>Evolutionary innovations through gain and loss of genes in the ectomycorrhizal Boletales.</title>
        <authorList>
            <person name="Wu G."/>
            <person name="Miyauchi S."/>
            <person name="Morin E."/>
            <person name="Kuo A."/>
            <person name="Drula E."/>
            <person name="Varga T."/>
            <person name="Kohler A."/>
            <person name="Feng B."/>
            <person name="Cao Y."/>
            <person name="Lipzen A."/>
            <person name="Daum C."/>
            <person name="Hundley H."/>
            <person name="Pangilinan J."/>
            <person name="Johnson J."/>
            <person name="Barry K."/>
            <person name="LaButti K."/>
            <person name="Ng V."/>
            <person name="Ahrendt S."/>
            <person name="Min B."/>
            <person name="Choi I.G."/>
            <person name="Park H."/>
            <person name="Plett J.M."/>
            <person name="Magnuson J."/>
            <person name="Spatafora J.W."/>
            <person name="Nagy L.G."/>
            <person name="Henrissat B."/>
            <person name="Grigoriev I.V."/>
            <person name="Yang Z.L."/>
            <person name="Xu J."/>
            <person name="Martin F.M."/>
        </authorList>
    </citation>
    <scope>NUCLEOTIDE SEQUENCE</scope>
    <source>
        <strain evidence="1">ATCC 28755</strain>
    </source>
</reference>
<gene>
    <name evidence="1" type="ORF">BJ138DRAFT_1179980</name>
</gene>
<dbReference type="EMBL" id="MU267699">
    <property type="protein sequence ID" value="KAH7910805.1"/>
    <property type="molecule type" value="Genomic_DNA"/>
</dbReference>
<evidence type="ECO:0000313" key="1">
    <source>
        <dbReference type="EMBL" id="KAH7910805.1"/>
    </source>
</evidence>
<organism evidence="1 2">
    <name type="scientific">Hygrophoropsis aurantiaca</name>
    <dbReference type="NCBI Taxonomy" id="72124"/>
    <lineage>
        <taxon>Eukaryota</taxon>
        <taxon>Fungi</taxon>
        <taxon>Dikarya</taxon>
        <taxon>Basidiomycota</taxon>
        <taxon>Agaricomycotina</taxon>
        <taxon>Agaricomycetes</taxon>
        <taxon>Agaricomycetidae</taxon>
        <taxon>Boletales</taxon>
        <taxon>Coniophorineae</taxon>
        <taxon>Hygrophoropsidaceae</taxon>
        <taxon>Hygrophoropsis</taxon>
    </lineage>
</organism>
<keyword evidence="2" id="KW-1185">Reference proteome</keyword>
<accession>A0ACB8ABW1</accession>
<protein>
    <submittedName>
        <fullName evidence="1">Uncharacterized protein</fullName>
    </submittedName>
</protein>
<comment type="caution">
    <text evidence="1">The sequence shown here is derived from an EMBL/GenBank/DDBJ whole genome shotgun (WGS) entry which is preliminary data.</text>
</comment>
<name>A0ACB8ABW1_9AGAM</name>